<sequence>MLNDRLTTAPVDGVLYLHGFNSGSASPKAQLMRAACKRLRHGADSLACRTPQLSHRPDAALARAEAELAELGDNVLLVGSSMGGFLASVLAERHALPAVVINPAVAPARLVEAWQGQAFVNPYNGERFTVEAAHREALAAMTPARLTPERYLLLLGTADETLDCRDAFRAYRGCRMLIEPGGDHGFGHLAAYLPAVLAHGGHTFVGPVDAVAAP</sequence>
<dbReference type="Gene3D" id="3.40.50.1820">
    <property type="entry name" value="alpha/beta hydrolase"/>
    <property type="match status" value="1"/>
</dbReference>
<dbReference type="PANTHER" id="PTHR35602:SF3">
    <property type="entry name" value="ESTERASE YQIA"/>
    <property type="match status" value="1"/>
</dbReference>
<accession>A0ABS7X0I5</accession>
<organism evidence="1 2">
    <name type="scientific">Modicisalibacter tunisiensis</name>
    <dbReference type="NCBI Taxonomy" id="390637"/>
    <lineage>
        <taxon>Bacteria</taxon>
        <taxon>Pseudomonadati</taxon>
        <taxon>Pseudomonadota</taxon>
        <taxon>Gammaproteobacteria</taxon>
        <taxon>Oceanospirillales</taxon>
        <taxon>Halomonadaceae</taxon>
        <taxon>Modicisalibacter</taxon>
    </lineage>
</organism>
<keyword evidence="2" id="KW-1185">Reference proteome</keyword>
<dbReference type="SUPFAM" id="SSF53474">
    <property type="entry name" value="alpha/beta-Hydrolases"/>
    <property type="match status" value="1"/>
</dbReference>
<dbReference type="InterPro" id="IPR008886">
    <property type="entry name" value="UPF0227/Esterase_YqiA"/>
</dbReference>
<name>A0ABS7X0I5_9GAMM</name>
<dbReference type="RefSeq" id="WP_163647536.1">
    <property type="nucleotide sequence ID" value="NZ_JAGXFD010000001.1"/>
</dbReference>
<dbReference type="InterPro" id="IPR029058">
    <property type="entry name" value="AB_hydrolase_fold"/>
</dbReference>
<dbReference type="PANTHER" id="PTHR35602">
    <property type="entry name" value="ESTERASE YQIA-RELATED"/>
    <property type="match status" value="1"/>
</dbReference>
<gene>
    <name evidence="1" type="ORF">KGQ91_09480</name>
</gene>
<comment type="caution">
    <text evidence="1">The sequence shown here is derived from an EMBL/GenBank/DDBJ whole genome shotgun (WGS) entry which is preliminary data.</text>
</comment>
<dbReference type="EMBL" id="JAGXFD010000001">
    <property type="protein sequence ID" value="MBZ9567909.1"/>
    <property type="molecule type" value="Genomic_DNA"/>
</dbReference>
<dbReference type="Pfam" id="PF05728">
    <property type="entry name" value="UPF0227"/>
    <property type="match status" value="1"/>
</dbReference>
<evidence type="ECO:0000313" key="2">
    <source>
        <dbReference type="Proteomes" id="UP001319883"/>
    </source>
</evidence>
<reference evidence="1 2" key="1">
    <citation type="submission" date="2021-05" db="EMBL/GenBank/DDBJ databases">
        <title>Petroleum and Energy Research Collection (APPE): ex situ preservation of microbial diversity associated with the oil industry and exploitation of its biotechnological potential.</title>
        <authorList>
            <person name="Paixao C.T.M."/>
            <person name="Gomes M.B."/>
            <person name="Oliveira V.M."/>
        </authorList>
    </citation>
    <scope>NUCLEOTIDE SEQUENCE [LARGE SCALE GENOMIC DNA]</scope>
    <source>
        <strain evidence="1 2">LIT2</strain>
    </source>
</reference>
<protein>
    <submittedName>
        <fullName evidence="1">Esterase</fullName>
    </submittedName>
</protein>
<dbReference type="Proteomes" id="UP001319883">
    <property type="component" value="Unassembled WGS sequence"/>
</dbReference>
<evidence type="ECO:0000313" key="1">
    <source>
        <dbReference type="EMBL" id="MBZ9567909.1"/>
    </source>
</evidence>
<proteinExistence type="predicted"/>